<feature type="transmembrane region" description="Helical" evidence="1">
    <location>
        <begin position="175"/>
        <end position="195"/>
    </location>
</feature>
<comment type="caution">
    <text evidence="2">The sequence shown here is derived from an EMBL/GenBank/DDBJ whole genome shotgun (WGS) entry which is preliminary data.</text>
</comment>
<reference evidence="2" key="1">
    <citation type="journal article" date="2014" name="Int. J. Syst. Evol. Microbiol.">
        <title>Complete genome sequence of Corynebacterium casei LMG S-19264T (=DSM 44701T), isolated from a smear-ripened cheese.</title>
        <authorList>
            <consortium name="US DOE Joint Genome Institute (JGI-PGF)"/>
            <person name="Walter F."/>
            <person name="Albersmeier A."/>
            <person name="Kalinowski J."/>
            <person name="Ruckert C."/>
        </authorList>
    </citation>
    <scope>NUCLEOTIDE SEQUENCE</scope>
    <source>
        <strain evidence="2">CGMCC 1.15448</strain>
    </source>
</reference>
<accession>A0A8J2UBI2</accession>
<feature type="transmembrane region" description="Helical" evidence="1">
    <location>
        <begin position="57"/>
        <end position="82"/>
    </location>
</feature>
<organism evidence="2 3">
    <name type="scientific">Puia dinghuensis</name>
    <dbReference type="NCBI Taxonomy" id="1792502"/>
    <lineage>
        <taxon>Bacteria</taxon>
        <taxon>Pseudomonadati</taxon>
        <taxon>Bacteroidota</taxon>
        <taxon>Chitinophagia</taxon>
        <taxon>Chitinophagales</taxon>
        <taxon>Chitinophagaceae</taxon>
        <taxon>Puia</taxon>
    </lineage>
</organism>
<evidence type="ECO:0000256" key="1">
    <source>
        <dbReference type="SAM" id="Phobius"/>
    </source>
</evidence>
<keyword evidence="1" id="KW-0812">Transmembrane</keyword>
<feature type="transmembrane region" description="Helical" evidence="1">
    <location>
        <begin position="30"/>
        <end position="51"/>
    </location>
</feature>
<feature type="transmembrane region" description="Helical" evidence="1">
    <location>
        <begin position="202"/>
        <end position="221"/>
    </location>
</feature>
<reference evidence="2" key="2">
    <citation type="submission" date="2020-09" db="EMBL/GenBank/DDBJ databases">
        <authorList>
            <person name="Sun Q."/>
            <person name="Zhou Y."/>
        </authorList>
    </citation>
    <scope>NUCLEOTIDE SEQUENCE</scope>
    <source>
        <strain evidence="2">CGMCC 1.15448</strain>
    </source>
</reference>
<feature type="transmembrane region" description="Helical" evidence="1">
    <location>
        <begin position="259"/>
        <end position="277"/>
    </location>
</feature>
<keyword evidence="1" id="KW-0472">Membrane</keyword>
<evidence type="ECO:0000313" key="3">
    <source>
        <dbReference type="Proteomes" id="UP000607559"/>
    </source>
</evidence>
<gene>
    <name evidence="2" type="ORF">GCM10011511_16690</name>
</gene>
<dbReference type="RefSeq" id="WP_188930552.1">
    <property type="nucleotide sequence ID" value="NZ_BMJC01000002.1"/>
</dbReference>
<dbReference type="AlphaFoldDB" id="A0A8J2UBI2"/>
<name>A0A8J2UBI2_9BACT</name>
<evidence type="ECO:0000313" key="2">
    <source>
        <dbReference type="EMBL" id="GGA94050.1"/>
    </source>
</evidence>
<sequence>MRTTPANQFFSFSRWSLLVGKHWVEHRRGYILSLLAIAGLLAVFFTFIILMQGYATLVIAQFFAFFGGLYFAGCLFSSLLFADLSTKKEALPWLSLPASQFEKLLCALLFSVVFFFIAYTVVFYCVDIPMVHWANNALRHHPQNWPNTNQPIPFLSVYNVFTAVGAPIPEANHHLFLYSYFTAQAVALLGSVYYTRYAFIKTVIVGVLFLIAFVLFENTVITPMLPRNWNNDVFRWDQMKYIMEPPQNEVRLPAGVEQMLITLIQFGLPPFFWFITYHRLKEKQV</sequence>
<protein>
    <submittedName>
        <fullName evidence="2">Uncharacterized protein</fullName>
    </submittedName>
</protein>
<keyword evidence="3" id="KW-1185">Reference proteome</keyword>
<dbReference type="EMBL" id="BMJC01000002">
    <property type="protein sequence ID" value="GGA94050.1"/>
    <property type="molecule type" value="Genomic_DNA"/>
</dbReference>
<dbReference type="Proteomes" id="UP000607559">
    <property type="component" value="Unassembled WGS sequence"/>
</dbReference>
<feature type="transmembrane region" description="Helical" evidence="1">
    <location>
        <begin position="103"/>
        <end position="124"/>
    </location>
</feature>
<keyword evidence="1" id="KW-1133">Transmembrane helix</keyword>
<proteinExistence type="predicted"/>